<evidence type="ECO:0000313" key="3">
    <source>
        <dbReference type="EMBL" id="KQK08884.2"/>
    </source>
</evidence>
<organism evidence="3">
    <name type="scientific">Brachypodium distachyon</name>
    <name type="common">Purple false brome</name>
    <name type="synonym">Trachynia distachya</name>
    <dbReference type="NCBI Taxonomy" id="15368"/>
    <lineage>
        <taxon>Eukaryota</taxon>
        <taxon>Viridiplantae</taxon>
        <taxon>Streptophyta</taxon>
        <taxon>Embryophyta</taxon>
        <taxon>Tracheophyta</taxon>
        <taxon>Spermatophyta</taxon>
        <taxon>Magnoliopsida</taxon>
        <taxon>Liliopsida</taxon>
        <taxon>Poales</taxon>
        <taxon>Poaceae</taxon>
        <taxon>BOP clade</taxon>
        <taxon>Pooideae</taxon>
        <taxon>Stipodae</taxon>
        <taxon>Brachypodieae</taxon>
        <taxon>Brachypodium</taxon>
    </lineage>
</organism>
<accession>A0A0Q3J900</accession>
<feature type="domain" description="DUF7597" evidence="2">
    <location>
        <begin position="297"/>
        <end position="402"/>
    </location>
</feature>
<reference evidence="3" key="2">
    <citation type="submission" date="2017-06" db="EMBL/GenBank/DDBJ databases">
        <title>WGS assembly of Brachypodium distachyon.</title>
        <authorList>
            <consortium name="The International Brachypodium Initiative"/>
            <person name="Lucas S."/>
            <person name="Harmon-Smith M."/>
            <person name="Lail K."/>
            <person name="Tice H."/>
            <person name="Grimwood J."/>
            <person name="Bruce D."/>
            <person name="Barry K."/>
            <person name="Shu S."/>
            <person name="Lindquist E."/>
            <person name="Wang M."/>
            <person name="Pitluck S."/>
            <person name="Vogel J.P."/>
            <person name="Garvin D.F."/>
            <person name="Mockler T.C."/>
            <person name="Schmutz J."/>
            <person name="Rokhsar D."/>
            <person name="Bevan M.W."/>
        </authorList>
    </citation>
    <scope>NUCLEOTIDE SEQUENCE</scope>
    <source>
        <strain evidence="3">Bd21</strain>
    </source>
</reference>
<dbReference type="PANTHER" id="PTHR33075:SF7">
    <property type="entry name" value="OS02G0303350 PROTEIN"/>
    <property type="match status" value="1"/>
</dbReference>
<reference evidence="4" key="3">
    <citation type="submission" date="2018-08" db="UniProtKB">
        <authorList>
            <consortium name="EnsemblPlants"/>
        </authorList>
    </citation>
    <scope>IDENTIFICATION</scope>
    <source>
        <strain evidence="4">cv. Bd21</strain>
    </source>
</reference>
<dbReference type="EMBL" id="CM000881">
    <property type="protein sequence ID" value="KQK08884.2"/>
    <property type="molecule type" value="Genomic_DNA"/>
</dbReference>
<reference evidence="3 4" key="1">
    <citation type="journal article" date="2010" name="Nature">
        <title>Genome sequencing and analysis of the model grass Brachypodium distachyon.</title>
        <authorList>
            <consortium name="International Brachypodium Initiative"/>
        </authorList>
    </citation>
    <scope>NUCLEOTIDE SEQUENCE [LARGE SCALE GENOMIC DNA]</scope>
    <source>
        <strain evidence="3 4">Bd21</strain>
    </source>
</reference>
<dbReference type="PANTHER" id="PTHR33075">
    <property type="entry name" value="OS02G0499800 PROTEIN"/>
    <property type="match status" value="1"/>
</dbReference>
<dbReference type="AlphaFoldDB" id="A0A0Q3J900"/>
<sequence>MAALDLLAMERRPSPCLPPLLSGRCKFRLTEVSVGNLLNVCLGEVPEDFRVQHLCDRTFRFSVTNKIIGFHISSLKSFTRSFFVVYFHLWGFGGPDYVKEFYSWRQEEQLLWESPKKSLSPVKAHKSYAQAVANGGSILTSANAIPIQRPSALHRLSFNATSSSLNPWSLTDEVDLADVGYSEEDIQQCKKDHLLQVDRLQKKPIDIGTVFKRLQFLAASPAPAPEKNRFESENGPRHYGGLNSGVIKPSAHSQGTVSQASFPRQIDGPRDDARPTCTRCLRTGHTSGRRFDIVELAGRPQHGRYHIRGQIERANEDVAIVTLNPPPHPDDPFAVTRGIISHFVGEHLHLRVEHLHRCSLGHAYIRMNSTADKDWLVQHSPMVHNGISFSVTEHNRGTNWRGFTYNQEVWLMLLGYHLDLWSAEHLANVVSEWGKMILWDRSLSNMNRIILKVKVANVTMIPYSILLSHGADFQGPVFILSSSLLGVIPPDEQDPPENGQYKKSKKLLNDSTTTKDKKTKKDKKPPRNGWFQGYLSCFA</sequence>
<dbReference type="OrthoDB" id="687457at2759"/>
<evidence type="ECO:0000256" key="1">
    <source>
        <dbReference type="SAM" id="MobiDB-lite"/>
    </source>
</evidence>
<feature type="compositionally biased region" description="Basic residues" evidence="1">
    <location>
        <begin position="517"/>
        <end position="526"/>
    </location>
</feature>
<dbReference type="InterPro" id="IPR056018">
    <property type="entry name" value="DUF7597"/>
</dbReference>
<gene>
    <name evidence="3" type="ORF">BRADI_2g44843v3</name>
</gene>
<dbReference type="Proteomes" id="UP000008810">
    <property type="component" value="Chromosome 2"/>
</dbReference>
<evidence type="ECO:0000313" key="5">
    <source>
        <dbReference type="Proteomes" id="UP000008810"/>
    </source>
</evidence>
<dbReference type="Gramene" id="KQK08884">
    <property type="protein sequence ID" value="KQK08884"/>
    <property type="gene ID" value="BRADI_2g44843v3"/>
</dbReference>
<evidence type="ECO:0000313" key="4">
    <source>
        <dbReference type="EnsemblPlants" id="KQK08884"/>
    </source>
</evidence>
<proteinExistence type="predicted"/>
<feature type="compositionally biased region" description="Polar residues" evidence="1">
    <location>
        <begin position="251"/>
        <end position="262"/>
    </location>
</feature>
<name>A0A0Q3J900_BRADI</name>
<keyword evidence="5" id="KW-1185">Reference proteome</keyword>
<dbReference type="Pfam" id="PF24530">
    <property type="entry name" value="DUF7597"/>
    <property type="match status" value="1"/>
</dbReference>
<evidence type="ECO:0000259" key="2">
    <source>
        <dbReference type="Pfam" id="PF24530"/>
    </source>
</evidence>
<dbReference type="InParanoid" id="A0A0Q3J900"/>
<dbReference type="EnsemblPlants" id="KQK08884">
    <property type="protein sequence ID" value="KQK08884"/>
    <property type="gene ID" value="BRADI_2g44843v3"/>
</dbReference>
<dbReference type="FunCoup" id="A0A0Q3J900">
    <property type="interactions" value="324"/>
</dbReference>
<dbReference type="STRING" id="15368.A0A0Q3J900"/>
<feature type="region of interest" description="Disordered" evidence="1">
    <location>
        <begin position="249"/>
        <end position="277"/>
    </location>
</feature>
<protein>
    <recommendedName>
        <fullName evidence="2">DUF7597 domain-containing protein</fullName>
    </recommendedName>
</protein>
<feature type="region of interest" description="Disordered" evidence="1">
    <location>
        <begin position="491"/>
        <end position="528"/>
    </location>
</feature>